<evidence type="ECO:0000313" key="2">
    <source>
        <dbReference type="EMBL" id="BAW80279.1"/>
    </source>
</evidence>
<evidence type="ECO:0000313" key="3">
    <source>
        <dbReference type="Proteomes" id="UP000243679"/>
    </source>
</evidence>
<dbReference type="Pfam" id="PF07883">
    <property type="entry name" value="Cupin_2"/>
    <property type="match status" value="1"/>
</dbReference>
<evidence type="ECO:0000259" key="1">
    <source>
        <dbReference type="Pfam" id="PF07883"/>
    </source>
</evidence>
<dbReference type="InterPro" id="IPR013096">
    <property type="entry name" value="Cupin_2"/>
</dbReference>
<protein>
    <submittedName>
        <fullName evidence="2">Germin subfamily 1 member 15</fullName>
    </submittedName>
</protein>
<accession>A0A1Q2SMF6</accession>
<dbReference type="KEGG" id="ntt:TAO_0909"/>
<dbReference type="RefSeq" id="WP_096526839.1">
    <property type="nucleotide sequence ID" value="NZ_AP014836.1"/>
</dbReference>
<dbReference type="InterPro" id="IPR047263">
    <property type="entry name" value="HNL-like_cupin"/>
</dbReference>
<dbReference type="Proteomes" id="UP000243679">
    <property type="component" value="Chromosome"/>
</dbReference>
<dbReference type="EMBL" id="AP014836">
    <property type="protein sequence ID" value="BAW80279.1"/>
    <property type="molecule type" value="Genomic_DNA"/>
</dbReference>
<dbReference type="SUPFAM" id="SSF51182">
    <property type="entry name" value="RmlC-like cupins"/>
    <property type="match status" value="1"/>
</dbReference>
<dbReference type="CDD" id="cd02233">
    <property type="entry name" value="cupin_HNL-like"/>
    <property type="match status" value="1"/>
</dbReference>
<dbReference type="PANTHER" id="PTHR43698:SF1">
    <property type="entry name" value="BLL4564 PROTEIN"/>
    <property type="match status" value="1"/>
</dbReference>
<proteinExistence type="predicted"/>
<reference evidence="2 3" key="1">
    <citation type="journal article" date="2017" name="ISME J.">
        <title>An acid-tolerant ammonia-oxidizing ?-proteobacterium from soil.</title>
        <authorList>
            <person name="Hayatsu M."/>
            <person name="Tago K."/>
            <person name="Uchiyama I."/>
            <person name="Toyoda A."/>
            <person name="Wang Y."/>
            <person name="Shimomura Y."/>
            <person name="Okubo T."/>
            <person name="Kurisu F."/>
            <person name="Hirono Y."/>
            <person name="Nonaka K."/>
            <person name="Akiyama H."/>
            <person name="Itoh T."/>
            <person name="Takami H."/>
        </authorList>
    </citation>
    <scope>NUCLEOTIDE SEQUENCE [LARGE SCALE GENOMIC DNA]</scope>
    <source>
        <strain evidence="2 3">TAO100</strain>
    </source>
</reference>
<dbReference type="InterPro" id="IPR011051">
    <property type="entry name" value="RmlC_Cupin_sf"/>
</dbReference>
<name>A0A1Q2SMF6_9GAMM</name>
<keyword evidence="3" id="KW-1185">Reference proteome</keyword>
<dbReference type="InterPro" id="IPR014710">
    <property type="entry name" value="RmlC-like_jellyroll"/>
</dbReference>
<sequence>MQIIRKAGSRPYTKGPEEYFTGNVWIETYFPPLENSRVSGALVTFEPSARSAWHTHPFGQNLIVMSGMGWTQCEGDPKVEIRPGDVVSCQCRKKHWHGATPTTGMSHIAITEGLDGNFADWLEKVTDEEYLA</sequence>
<dbReference type="PANTHER" id="PTHR43698">
    <property type="entry name" value="RIBD C-TERMINAL DOMAIN CONTAINING PROTEIN"/>
    <property type="match status" value="1"/>
</dbReference>
<dbReference type="Gene3D" id="2.60.120.10">
    <property type="entry name" value="Jelly Rolls"/>
    <property type="match status" value="1"/>
</dbReference>
<gene>
    <name evidence="2" type="ORF">TAO_0909</name>
</gene>
<dbReference type="OrthoDB" id="9802489at2"/>
<feature type="domain" description="Cupin type-2" evidence="1">
    <location>
        <begin position="42"/>
        <end position="101"/>
    </location>
</feature>
<dbReference type="AlphaFoldDB" id="A0A1Q2SMF6"/>
<organism evidence="2 3">
    <name type="scientific">Candidatus Nitrosoglobus terrae</name>
    <dbReference type="NCBI Taxonomy" id="1630141"/>
    <lineage>
        <taxon>Bacteria</taxon>
        <taxon>Pseudomonadati</taxon>
        <taxon>Pseudomonadota</taxon>
        <taxon>Gammaproteobacteria</taxon>
        <taxon>Chromatiales</taxon>
        <taxon>Chromatiaceae</taxon>
        <taxon>Candidatus Nitrosoglobus</taxon>
    </lineage>
</organism>